<gene>
    <name evidence="1" type="ORF">M378DRAFT_80316</name>
</gene>
<name>A0A0C2X1Q3_AMAMK</name>
<evidence type="ECO:0000313" key="2">
    <source>
        <dbReference type="Proteomes" id="UP000054549"/>
    </source>
</evidence>
<proteinExistence type="predicted"/>
<dbReference type="OrthoDB" id="3248548at2759"/>
<reference evidence="1 2" key="1">
    <citation type="submission" date="2014-04" db="EMBL/GenBank/DDBJ databases">
        <title>Evolutionary Origins and Diversification of the Mycorrhizal Mutualists.</title>
        <authorList>
            <consortium name="DOE Joint Genome Institute"/>
            <consortium name="Mycorrhizal Genomics Consortium"/>
            <person name="Kohler A."/>
            <person name="Kuo A."/>
            <person name="Nagy L.G."/>
            <person name="Floudas D."/>
            <person name="Copeland A."/>
            <person name="Barry K.W."/>
            <person name="Cichocki N."/>
            <person name="Veneault-Fourrey C."/>
            <person name="LaButti K."/>
            <person name="Lindquist E.A."/>
            <person name="Lipzen A."/>
            <person name="Lundell T."/>
            <person name="Morin E."/>
            <person name="Murat C."/>
            <person name="Riley R."/>
            <person name="Ohm R."/>
            <person name="Sun H."/>
            <person name="Tunlid A."/>
            <person name="Henrissat B."/>
            <person name="Grigoriev I.V."/>
            <person name="Hibbett D.S."/>
            <person name="Martin F."/>
        </authorList>
    </citation>
    <scope>NUCLEOTIDE SEQUENCE [LARGE SCALE GENOMIC DNA]</scope>
    <source>
        <strain evidence="1 2">Koide BX008</strain>
    </source>
</reference>
<protein>
    <submittedName>
        <fullName evidence="1">Uncharacterized protein</fullName>
    </submittedName>
</protein>
<evidence type="ECO:0000313" key="1">
    <source>
        <dbReference type="EMBL" id="KIL63071.1"/>
    </source>
</evidence>
<dbReference type="HOGENOM" id="CLU_067840_0_0_1"/>
<dbReference type="Proteomes" id="UP000054549">
    <property type="component" value="Unassembled WGS sequence"/>
</dbReference>
<keyword evidence="2" id="KW-1185">Reference proteome</keyword>
<sequence length="371" mass="41792">MNKQKVLNKRRKVVTMAKDVTASVDLEEGWLAKFLELPGDKLAKLLGGIANHGRITTSAIKKARTSLPSFSGVKWTTFVEQFGLPDSLEENPFERVVTPVYTLPPSVHEIMYEAAWRTQDVYGERQKQRIEAARARIMDPYLVRIIGLFQGRVIDKPMLETEYATGDEVEHWHEIFMIGGTLFFIAEFKLDLSLEDNVAQLFAEILAAAKANEKGDFANLRVYGLLTDLIDFHFYSYNPLSKQFALDATMVVNITRDVAFTDMIPVCNKIFGVILTAYIDGLEATKSKSIERKNKMDLSSPGSAPLQQLLKVSEPGPSQSYTRNSGRKSANCWELALQLAQQCRDRFNESVETVDDIERNSNAALELLAKR</sequence>
<accession>A0A0C2X1Q3</accession>
<dbReference type="EMBL" id="KN818263">
    <property type="protein sequence ID" value="KIL63071.1"/>
    <property type="molecule type" value="Genomic_DNA"/>
</dbReference>
<organism evidence="1 2">
    <name type="scientific">Amanita muscaria (strain Koide BX008)</name>
    <dbReference type="NCBI Taxonomy" id="946122"/>
    <lineage>
        <taxon>Eukaryota</taxon>
        <taxon>Fungi</taxon>
        <taxon>Dikarya</taxon>
        <taxon>Basidiomycota</taxon>
        <taxon>Agaricomycotina</taxon>
        <taxon>Agaricomycetes</taxon>
        <taxon>Agaricomycetidae</taxon>
        <taxon>Agaricales</taxon>
        <taxon>Pluteineae</taxon>
        <taxon>Amanitaceae</taxon>
        <taxon>Amanita</taxon>
    </lineage>
</organism>
<dbReference type="AlphaFoldDB" id="A0A0C2X1Q3"/>
<dbReference type="InParanoid" id="A0A0C2X1Q3"/>